<evidence type="ECO:0000313" key="3">
    <source>
        <dbReference type="EMBL" id="TGE22731.1"/>
    </source>
</evidence>
<dbReference type="InterPro" id="IPR052893">
    <property type="entry name" value="TCS_response_regulator"/>
</dbReference>
<dbReference type="PROSITE" id="PS50110">
    <property type="entry name" value="RESPONSE_REGULATORY"/>
    <property type="match status" value="1"/>
</dbReference>
<dbReference type="PANTHER" id="PTHR44520">
    <property type="entry name" value="RESPONSE REGULATOR RCP1-RELATED"/>
    <property type="match status" value="1"/>
</dbReference>
<dbReference type="PANTHER" id="PTHR44520:SF2">
    <property type="entry name" value="RESPONSE REGULATOR RCP1"/>
    <property type="match status" value="1"/>
</dbReference>
<dbReference type="RefSeq" id="WP_135398657.1">
    <property type="nucleotide sequence ID" value="NZ_SRMB01000006.1"/>
</dbReference>
<dbReference type="SMART" id="SM00448">
    <property type="entry name" value="REC"/>
    <property type="match status" value="1"/>
</dbReference>
<dbReference type="InterPro" id="IPR011006">
    <property type="entry name" value="CheY-like_superfamily"/>
</dbReference>
<organism evidence="3 4">
    <name type="scientific">Hymenobacter metallicola</name>
    <dbReference type="NCBI Taxonomy" id="2563114"/>
    <lineage>
        <taxon>Bacteria</taxon>
        <taxon>Pseudomonadati</taxon>
        <taxon>Bacteroidota</taxon>
        <taxon>Cytophagia</taxon>
        <taxon>Cytophagales</taxon>
        <taxon>Hymenobacteraceae</taxon>
        <taxon>Hymenobacter</taxon>
    </lineage>
</organism>
<proteinExistence type="predicted"/>
<sequence>MSKLSTILLVDDDTTTNFLNKLLLTRLAVAEQLVVALNGREALATVQQLCTASDTGCPALILLDVNMPVMNGIEFLEAYQHLPLAQRGAIIIVLLTTSVSPRDLTRVQTLPIAGTVPKPLTAEKIQLLLQQHFPSFSADSPDG</sequence>
<dbReference type="SUPFAM" id="SSF52172">
    <property type="entry name" value="CheY-like"/>
    <property type="match status" value="1"/>
</dbReference>
<feature type="modified residue" description="4-aspartylphosphate" evidence="1">
    <location>
        <position position="64"/>
    </location>
</feature>
<dbReference type="GO" id="GO:0000160">
    <property type="term" value="P:phosphorelay signal transduction system"/>
    <property type="evidence" value="ECO:0007669"/>
    <property type="project" value="InterPro"/>
</dbReference>
<reference evidence="3 4" key="1">
    <citation type="submission" date="2019-04" db="EMBL/GenBank/DDBJ databases">
        <authorList>
            <person name="Feng G."/>
            <person name="Zhang J."/>
            <person name="Zhu H."/>
        </authorList>
    </citation>
    <scope>NUCLEOTIDE SEQUENCE [LARGE SCALE GENOMIC DNA]</scope>
    <source>
        <strain evidence="3 4">9PBR-1</strain>
    </source>
</reference>
<dbReference type="Pfam" id="PF00072">
    <property type="entry name" value="Response_reg"/>
    <property type="match status" value="1"/>
</dbReference>
<name>A0A4Z0Q0W3_9BACT</name>
<evidence type="ECO:0000256" key="1">
    <source>
        <dbReference type="PROSITE-ProRule" id="PRU00169"/>
    </source>
</evidence>
<evidence type="ECO:0000259" key="2">
    <source>
        <dbReference type="PROSITE" id="PS50110"/>
    </source>
</evidence>
<dbReference type="EMBL" id="SRMB01000006">
    <property type="protein sequence ID" value="TGE22731.1"/>
    <property type="molecule type" value="Genomic_DNA"/>
</dbReference>
<keyword evidence="1" id="KW-0597">Phosphoprotein</keyword>
<dbReference type="Proteomes" id="UP000298471">
    <property type="component" value="Unassembled WGS sequence"/>
</dbReference>
<keyword evidence="4" id="KW-1185">Reference proteome</keyword>
<dbReference type="InterPro" id="IPR001789">
    <property type="entry name" value="Sig_transdc_resp-reg_receiver"/>
</dbReference>
<comment type="caution">
    <text evidence="3">The sequence shown here is derived from an EMBL/GenBank/DDBJ whole genome shotgun (WGS) entry which is preliminary data.</text>
</comment>
<dbReference type="AlphaFoldDB" id="A0A4Z0Q0W3"/>
<feature type="domain" description="Response regulatory" evidence="2">
    <location>
        <begin position="6"/>
        <end position="133"/>
    </location>
</feature>
<dbReference type="OrthoDB" id="1524091at2"/>
<accession>A0A4Z0Q0W3</accession>
<dbReference type="Gene3D" id="3.40.50.2300">
    <property type="match status" value="1"/>
</dbReference>
<evidence type="ECO:0000313" key="4">
    <source>
        <dbReference type="Proteomes" id="UP000298471"/>
    </source>
</evidence>
<gene>
    <name evidence="3" type="ORF">E5K02_23670</name>
</gene>
<protein>
    <submittedName>
        <fullName evidence="3">Response regulator</fullName>
    </submittedName>
</protein>